<dbReference type="Proteomes" id="UP000327013">
    <property type="component" value="Chromosome 2"/>
</dbReference>
<dbReference type="PANTHER" id="PTHR31676:SF115">
    <property type="entry name" value="DUF538 DOMAIN-CONTAINING PROTEIN"/>
    <property type="match status" value="1"/>
</dbReference>
<dbReference type="SUPFAM" id="SSF141562">
    <property type="entry name" value="At5g01610-like"/>
    <property type="match status" value="1"/>
</dbReference>
<proteinExistence type="predicted"/>
<dbReference type="Pfam" id="PF04398">
    <property type="entry name" value="DUF538"/>
    <property type="match status" value="1"/>
</dbReference>
<dbReference type="FunFam" id="2.30.240.10:FF:000002">
    <property type="entry name" value="Uncharacterized protein At3g07460"/>
    <property type="match status" value="1"/>
</dbReference>
<sequence>MGPQIFPHFPTLSLSFSHFLLLSLLLSTATATTTTTTIYDHLRLHGLPTGLLPKGITNFSVSPTSSLFQISLPNPCIAKFENQLLYDPNISFYLTHAHIGNLSGVSAQELFLWFPVKGIRVDVPSSGVIHFDVGVVDKQYSLSLFESPPDCTVAEPLGPSDFVDGGLLDSESLKVSTLSSTQ</sequence>
<accession>A0A5N6QS12</accession>
<keyword evidence="1" id="KW-0732">Signal</keyword>
<organism evidence="2 3">
    <name type="scientific">Carpinus fangiana</name>
    <dbReference type="NCBI Taxonomy" id="176857"/>
    <lineage>
        <taxon>Eukaryota</taxon>
        <taxon>Viridiplantae</taxon>
        <taxon>Streptophyta</taxon>
        <taxon>Embryophyta</taxon>
        <taxon>Tracheophyta</taxon>
        <taxon>Spermatophyta</taxon>
        <taxon>Magnoliopsida</taxon>
        <taxon>eudicotyledons</taxon>
        <taxon>Gunneridae</taxon>
        <taxon>Pentapetalae</taxon>
        <taxon>rosids</taxon>
        <taxon>fabids</taxon>
        <taxon>Fagales</taxon>
        <taxon>Betulaceae</taxon>
        <taxon>Carpinus</taxon>
    </lineage>
</organism>
<evidence type="ECO:0000256" key="1">
    <source>
        <dbReference type="SAM" id="SignalP"/>
    </source>
</evidence>
<gene>
    <name evidence="2" type="ORF">FH972_006245</name>
</gene>
<evidence type="ECO:0000313" key="2">
    <source>
        <dbReference type="EMBL" id="KAE8009834.1"/>
    </source>
</evidence>
<evidence type="ECO:0000313" key="3">
    <source>
        <dbReference type="Proteomes" id="UP000327013"/>
    </source>
</evidence>
<feature type="signal peptide" evidence="1">
    <location>
        <begin position="1"/>
        <end position="31"/>
    </location>
</feature>
<keyword evidence="3" id="KW-1185">Reference proteome</keyword>
<feature type="chain" id="PRO_5024394229" evidence="1">
    <location>
        <begin position="32"/>
        <end position="182"/>
    </location>
</feature>
<dbReference type="EMBL" id="CM017322">
    <property type="protein sequence ID" value="KAE8009834.1"/>
    <property type="molecule type" value="Genomic_DNA"/>
</dbReference>
<dbReference type="Gene3D" id="2.30.240.10">
    <property type="entry name" value="At5g01610-like"/>
    <property type="match status" value="1"/>
</dbReference>
<dbReference type="AlphaFoldDB" id="A0A5N6QS12"/>
<dbReference type="PANTHER" id="PTHR31676">
    <property type="entry name" value="T31J12.3 PROTEIN-RELATED"/>
    <property type="match status" value="1"/>
</dbReference>
<dbReference type="InterPro" id="IPR036758">
    <property type="entry name" value="At5g01610-like"/>
</dbReference>
<dbReference type="OrthoDB" id="754232at2759"/>
<name>A0A5N6QS12_9ROSI</name>
<reference evidence="2 3" key="1">
    <citation type="submission" date="2019-06" db="EMBL/GenBank/DDBJ databases">
        <title>A chromosomal-level reference genome of Carpinus fangiana (Coryloideae, Betulaceae).</title>
        <authorList>
            <person name="Yang X."/>
            <person name="Wang Z."/>
            <person name="Zhang L."/>
            <person name="Hao G."/>
            <person name="Liu J."/>
            <person name="Yang Y."/>
        </authorList>
    </citation>
    <scope>NUCLEOTIDE SEQUENCE [LARGE SCALE GENOMIC DNA]</scope>
    <source>
        <strain evidence="2">Cfa_2016G</strain>
        <tissue evidence="2">Leaf</tissue>
    </source>
</reference>
<protein>
    <submittedName>
        <fullName evidence="2">Uncharacterized protein</fullName>
    </submittedName>
</protein>
<dbReference type="InterPro" id="IPR007493">
    <property type="entry name" value="DUF538"/>
</dbReference>